<proteinExistence type="evidence at transcript level"/>
<organism evidence="1">
    <name type="scientific">Schistosoma japonicum</name>
    <name type="common">Blood fluke</name>
    <dbReference type="NCBI Taxonomy" id="6182"/>
    <lineage>
        <taxon>Eukaryota</taxon>
        <taxon>Metazoa</taxon>
        <taxon>Spiralia</taxon>
        <taxon>Lophotrochozoa</taxon>
        <taxon>Platyhelminthes</taxon>
        <taxon>Trematoda</taxon>
        <taxon>Digenea</taxon>
        <taxon>Strigeidida</taxon>
        <taxon>Schistosomatoidea</taxon>
        <taxon>Schistosomatidae</taxon>
        <taxon>Schistosoma</taxon>
    </lineage>
</organism>
<accession>C1LDY7</accession>
<reference evidence="1" key="1">
    <citation type="journal article" date="2009" name="Nature">
        <title>The Schistosoma japonicum genome reveals features of host-parasite interplay.</title>
        <authorList>
            <person name="Liu F."/>
            <person name="Zhou Y."/>
            <person name="Wang Z.Q."/>
            <person name="Lu G."/>
            <person name="Zheng H."/>
            <person name="Brindley P.J."/>
            <person name="McManus D.P."/>
            <person name="Blair D."/>
            <person name="Zhang Q.H."/>
            <person name="Zhong Y."/>
            <person name="Wang S."/>
            <person name="Han Z.G."/>
            <person name="Chen Z."/>
        </authorList>
    </citation>
    <scope>NUCLEOTIDE SEQUENCE</scope>
    <source>
        <strain evidence="1">Anhui</strain>
    </source>
</reference>
<evidence type="ECO:0000313" key="1">
    <source>
        <dbReference type="EMBL" id="CAX72915.1"/>
    </source>
</evidence>
<dbReference type="AlphaFoldDB" id="C1LDY7"/>
<dbReference type="EMBL" id="FN317184">
    <property type="protein sequence ID" value="CAX72915.1"/>
    <property type="molecule type" value="mRNA"/>
</dbReference>
<protein>
    <submittedName>
        <fullName evidence="1">Hypotheticial protein</fullName>
    </submittedName>
</protein>
<reference evidence="1" key="2">
    <citation type="submission" date="2009-03" db="EMBL/GenBank/DDBJ databases">
        <authorList>
            <person name="Gang L."/>
        </authorList>
    </citation>
    <scope>NUCLEOTIDE SEQUENCE</scope>
    <source>
        <strain evidence="1">Anhui</strain>
    </source>
</reference>
<name>C1LDY7_SCHJA</name>
<sequence>MNLYQLLPIKLITMKQVVYMKLEDFVYHSMVYQHLEQSLLKCLKLN</sequence>